<keyword evidence="1" id="KW-0472">Membrane</keyword>
<feature type="transmembrane region" description="Helical" evidence="1">
    <location>
        <begin position="6"/>
        <end position="28"/>
    </location>
</feature>
<name>A0ABP4N3Y7_9MICO</name>
<comment type="caution">
    <text evidence="2">The sequence shown here is derived from an EMBL/GenBank/DDBJ whole genome shotgun (WGS) entry which is preliminary data.</text>
</comment>
<gene>
    <name evidence="2" type="ORF">GCM10009691_31920</name>
</gene>
<feature type="transmembrane region" description="Helical" evidence="1">
    <location>
        <begin position="130"/>
        <end position="148"/>
    </location>
</feature>
<dbReference type="RefSeq" id="WP_346036793.1">
    <property type="nucleotide sequence ID" value="NZ_BAAALY010000016.1"/>
</dbReference>
<dbReference type="EMBL" id="BAAALY010000016">
    <property type="protein sequence ID" value="GAA1555200.1"/>
    <property type="molecule type" value="Genomic_DNA"/>
</dbReference>
<dbReference type="Proteomes" id="UP001501791">
    <property type="component" value="Unassembled WGS sequence"/>
</dbReference>
<sequence>MIDLSYPRDLVMIGAVFGLAAFIWSGWAQEEPPGHPSFRFILGGLSVAGLALTVPSVLLAIGHWSEPSAISTGTPVFVVYIVVFWAEAIIGALLSFLAIRSGHSDSVAPLILAIVGIHFFALAVVFAQPVLHLAGVLLTLIAVVAFFLPRDAAASSFWCGLLGAPVFLGIGLWCLLAGRSALAVN</sequence>
<keyword evidence="3" id="KW-1185">Reference proteome</keyword>
<evidence type="ECO:0000313" key="3">
    <source>
        <dbReference type="Proteomes" id="UP001501791"/>
    </source>
</evidence>
<feature type="transmembrane region" description="Helical" evidence="1">
    <location>
        <begin position="106"/>
        <end position="124"/>
    </location>
</feature>
<keyword evidence="1" id="KW-1133">Transmembrane helix</keyword>
<feature type="transmembrane region" description="Helical" evidence="1">
    <location>
        <begin position="77"/>
        <end position="99"/>
    </location>
</feature>
<organism evidence="2 3">
    <name type="scientific">Brevibacterium picturae</name>
    <dbReference type="NCBI Taxonomy" id="260553"/>
    <lineage>
        <taxon>Bacteria</taxon>
        <taxon>Bacillati</taxon>
        <taxon>Actinomycetota</taxon>
        <taxon>Actinomycetes</taxon>
        <taxon>Micrococcales</taxon>
        <taxon>Brevibacteriaceae</taxon>
        <taxon>Brevibacterium</taxon>
    </lineage>
</organism>
<evidence type="ECO:0000313" key="2">
    <source>
        <dbReference type="EMBL" id="GAA1555200.1"/>
    </source>
</evidence>
<reference evidence="3" key="1">
    <citation type="journal article" date="2019" name="Int. J. Syst. Evol. Microbiol.">
        <title>The Global Catalogue of Microorganisms (GCM) 10K type strain sequencing project: providing services to taxonomists for standard genome sequencing and annotation.</title>
        <authorList>
            <consortium name="The Broad Institute Genomics Platform"/>
            <consortium name="The Broad Institute Genome Sequencing Center for Infectious Disease"/>
            <person name="Wu L."/>
            <person name="Ma J."/>
        </authorList>
    </citation>
    <scope>NUCLEOTIDE SEQUENCE [LARGE SCALE GENOMIC DNA]</scope>
    <source>
        <strain evidence="3">JCM 13319</strain>
    </source>
</reference>
<protein>
    <submittedName>
        <fullName evidence="2">Uncharacterized protein</fullName>
    </submittedName>
</protein>
<proteinExistence type="predicted"/>
<evidence type="ECO:0000256" key="1">
    <source>
        <dbReference type="SAM" id="Phobius"/>
    </source>
</evidence>
<feature type="transmembrane region" description="Helical" evidence="1">
    <location>
        <begin position="40"/>
        <end position="65"/>
    </location>
</feature>
<feature type="transmembrane region" description="Helical" evidence="1">
    <location>
        <begin position="155"/>
        <end position="178"/>
    </location>
</feature>
<keyword evidence="1" id="KW-0812">Transmembrane</keyword>
<accession>A0ABP4N3Y7</accession>